<dbReference type="AlphaFoldDB" id="A0A381NI23"/>
<dbReference type="SUPFAM" id="SSF53756">
    <property type="entry name" value="UDP-Glycosyltransferase/glycogen phosphorylase"/>
    <property type="match status" value="1"/>
</dbReference>
<evidence type="ECO:0008006" key="6">
    <source>
        <dbReference type="Google" id="ProtNLM"/>
    </source>
</evidence>
<sequence length="351" mass="37178">VVPGPIDQRTGGYIYDERVVQGLRKLGWRVVVHSLEGTFPEADVIARKSMVATLAGCPAGDRVLIDGLAMGTLPGPLRAEQARLRLLSLVHHPLADETGIDAERRLRFERLEREALGACAGVVVTSEFTAKRLESYGVDADRIRVVHPGTDPAPQAAGPASGDPPCVLCVGAVTPRKAQADLVRALADQDDLAWHCLCVGSLDFAPVYATSVRQLIDDCDLRERVRLAGACGPEELGAFYDGASLFVLPSHYEGYGMAFSEALARGLGIVSTTGGAIPFTVPPGARVLVPPGDVPALGRALRGLLTEPAGPVQRAAMAAEARRCALTLPSWHEAAERFADATRELTPDGDV</sequence>
<dbReference type="PANTHER" id="PTHR12526:SF510">
    <property type="entry name" value="D-INOSITOL 3-PHOSPHATE GLYCOSYLTRANSFERASE"/>
    <property type="match status" value="1"/>
</dbReference>
<evidence type="ECO:0000313" key="5">
    <source>
        <dbReference type="EMBL" id="SUZ54205.1"/>
    </source>
</evidence>
<dbReference type="InterPro" id="IPR028098">
    <property type="entry name" value="Glyco_trans_4-like_N"/>
</dbReference>
<reference evidence="5" key="1">
    <citation type="submission" date="2018-05" db="EMBL/GenBank/DDBJ databases">
        <authorList>
            <person name="Lanie J.A."/>
            <person name="Ng W.-L."/>
            <person name="Kazmierczak K.M."/>
            <person name="Andrzejewski T.M."/>
            <person name="Davidsen T.M."/>
            <person name="Wayne K.J."/>
            <person name="Tettelin H."/>
            <person name="Glass J.I."/>
            <person name="Rusch D."/>
            <person name="Podicherti R."/>
            <person name="Tsui H.-C.T."/>
            <person name="Winkler M.E."/>
        </authorList>
    </citation>
    <scope>NUCLEOTIDE SEQUENCE</scope>
</reference>
<dbReference type="InterPro" id="IPR001296">
    <property type="entry name" value="Glyco_trans_1"/>
</dbReference>
<dbReference type="Pfam" id="PF00534">
    <property type="entry name" value="Glycos_transf_1"/>
    <property type="match status" value="1"/>
</dbReference>
<evidence type="ECO:0000256" key="1">
    <source>
        <dbReference type="ARBA" id="ARBA00022676"/>
    </source>
</evidence>
<evidence type="ECO:0000259" key="4">
    <source>
        <dbReference type="Pfam" id="PF13439"/>
    </source>
</evidence>
<dbReference type="PANTHER" id="PTHR12526">
    <property type="entry name" value="GLYCOSYLTRANSFERASE"/>
    <property type="match status" value="1"/>
</dbReference>
<proteinExistence type="predicted"/>
<evidence type="ECO:0000256" key="2">
    <source>
        <dbReference type="ARBA" id="ARBA00022679"/>
    </source>
</evidence>
<keyword evidence="1" id="KW-0328">Glycosyltransferase</keyword>
<dbReference type="Gene3D" id="3.40.50.2000">
    <property type="entry name" value="Glycogen Phosphorylase B"/>
    <property type="match status" value="2"/>
</dbReference>
<feature type="domain" description="Glycosyl transferase family 1" evidence="3">
    <location>
        <begin position="160"/>
        <end position="322"/>
    </location>
</feature>
<dbReference type="Pfam" id="PF13439">
    <property type="entry name" value="Glyco_transf_4"/>
    <property type="match status" value="1"/>
</dbReference>
<evidence type="ECO:0000259" key="3">
    <source>
        <dbReference type="Pfam" id="PF00534"/>
    </source>
</evidence>
<protein>
    <recommendedName>
        <fullName evidence="6">Glycosyl transferase family 1 domain-containing protein</fullName>
    </recommendedName>
</protein>
<dbReference type="CDD" id="cd03801">
    <property type="entry name" value="GT4_PimA-like"/>
    <property type="match status" value="1"/>
</dbReference>
<feature type="domain" description="Glycosyltransferase subfamily 4-like N-terminal" evidence="4">
    <location>
        <begin position="81"/>
        <end position="152"/>
    </location>
</feature>
<gene>
    <name evidence="5" type="ORF">METZ01_LOCUS7059</name>
</gene>
<accession>A0A381NI23</accession>
<name>A0A381NI23_9ZZZZ</name>
<dbReference type="EMBL" id="UINC01000375">
    <property type="protein sequence ID" value="SUZ54205.1"/>
    <property type="molecule type" value="Genomic_DNA"/>
</dbReference>
<organism evidence="5">
    <name type="scientific">marine metagenome</name>
    <dbReference type="NCBI Taxonomy" id="408172"/>
    <lineage>
        <taxon>unclassified sequences</taxon>
        <taxon>metagenomes</taxon>
        <taxon>ecological metagenomes</taxon>
    </lineage>
</organism>
<keyword evidence="2" id="KW-0808">Transferase</keyword>
<dbReference type="GO" id="GO:0016757">
    <property type="term" value="F:glycosyltransferase activity"/>
    <property type="evidence" value="ECO:0007669"/>
    <property type="project" value="UniProtKB-KW"/>
</dbReference>
<feature type="non-terminal residue" evidence="5">
    <location>
        <position position="1"/>
    </location>
</feature>